<evidence type="ECO:0000313" key="1">
    <source>
        <dbReference type="EMBL" id="EBO7435192.1"/>
    </source>
</evidence>
<organism evidence="1">
    <name type="scientific">Salmonella enterica</name>
    <name type="common">Salmonella choleraesuis</name>
    <dbReference type="NCBI Taxonomy" id="28901"/>
    <lineage>
        <taxon>Bacteria</taxon>
        <taxon>Pseudomonadati</taxon>
        <taxon>Pseudomonadota</taxon>
        <taxon>Gammaproteobacteria</taxon>
        <taxon>Enterobacterales</taxon>
        <taxon>Enterobacteriaceae</taxon>
        <taxon>Salmonella</taxon>
    </lineage>
</organism>
<dbReference type="AlphaFoldDB" id="A0A5U1KQ93"/>
<proteinExistence type="predicted"/>
<accession>A0A5U1KQ93</accession>
<name>A0A5U1KQ93_SALER</name>
<protein>
    <submittedName>
        <fullName evidence="1">Uncharacterized protein</fullName>
    </submittedName>
</protein>
<dbReference type="EMBL" id="AAGJMH010000034">
    <property type="protein sequence ID" value="EBO7435192.1"/>
    <property type="molecule type" value="Genomic_DNA"/>
</dbReference>
<gene>
    <name evidence="1" type="ORF">D0U91_23080</name>
</gene>
<reference evidence="1" key="1">
    <citation type="submission" date="2018-08" db="EMBL/GenBank/DDBJ databases">
        <authorList>
            <consortium name="PulseNet: The National Subtyping Network for Foodborne Disease Surveillance"/>
            <person name="Tarr C.L."/>
            <person name="Trees E."/>
            <person name="Katz L.S."/>
            <person name="Carleton-Romer H.A."/>
            <person name="Stroika S."/>
            <person name="Kucerova Z."/>
            <person name="Roache K.F."/>
            <person name="Sabol A.L."/>
            <person name="Besser J."/>
            <person name="Gerner-Smidt P."/>
        </authorList>
    </citation>
    <scope>NUCLEOTIDE SEQUENCE</scope>
    <source>
        <strain evidence="1">PNUSAS046152</strain>
    </source>
</reference>
<comment type="caution">
    <text evidence="1">The sequence shown here is derived from an EMBL/GenBank/DDBJ whole genome shotgun (WGS) entry which is preliminary data.</text>
</comment>
<sequence length="202" mass="24033">MSKLIETTTAQKIFKSMIDLNLDKDEVIYFEEFINLLYEAGLLNPDFQEHQEFIENNRNYFIELKRIRTEGNKTFVIRNYLNDMFAELRRLNKDLGYTYKEKVEELIKEFESFSETAKPLGDGKSLVYLVMLGTQSKGKSHKKIVCVFIRDDENKEMFNQSMNSKIILAEKVIFFEEVNTFRRPKYYLSVLDKAFNIFNETM</sequence>